<dbReference type="PROSITE" id="PS50191">
    <property type="entry name" value="CRAL_TRIO"/>
    <property type="match status" value="1"/>
</dbReference>
<gene>
    <name evidence="2" type="ORF">pipiens_018633</name>
</gene>
<dbReference type="SMART" id="SM00516">
    <property type="entry name" value="SEC14"/>
    <property type="match status" value="1"/>
</dbReference>
<keyword evidence="3" id="KW-1185">Reference proteome</keyword>
<dbReference type="InterPro" id="IPR036865">
    <property type="entry name" value="CRAL-TRIO_dom_sf"/>
</dbReference>
<evidence type="ECO:0000313" key="2">
    <source>
        <dbReference type="EMBL" id="KAL1373475.1"/>
    </source>
</evidence>
<dbReference type="EMBL" id="JBEHCU010014331">
    <property type="protein sequence ID" value="KAL1373475.1"/>
    <property type="molecule type" value="Genomic_DNA"/>
</dbReference>
<dbReference type="PANTHER" id="PTHR10174:SF213">
    <property type="entry name" value="CRAL-TRIO DOMAIN-CONTAINING PROTEIN"/>
    <property type="match status" value="1"/>
</dbReference>
<proteinExistence type="predicted"/>
<dbReference type="SUPFAM" id="SSF52087">
    <property type="entry name" value="CRAL/TRIO domain"/>
    <property type="match status" value="1"/>
</dbReference>
<name>A0ABD1CAS5_CULPP</name>
<protein>
    <recommendedName>
        <fullName evidence="1">CRAL-TRIO domain-containing protein</fullName>
    </recommendedName>
</protein>
<dbReference type="Pfam" id="PF00650">
    <property type="entry name" value="CRAL_TRIO"/>
    <property type="match status" value="1"/>
</dbReference>
<reference evidence="2 3" key="1">
    <citation type="submission" date="2024-05" db="EMBL/GenBank/DDBJ databases">
        <title>Culex pipiens pipiens assembly and annotation.</title>
        <authorList>
            <person name="Alout H."/>
            <person name="Durand T."/>
        </authorList>
    </citation>
    <scope>NUCLEOTIDE SEQUENCE [LARGE SCALE GENOMIC DNA]</scope>
    <source>
        <strain evidence="2">HA-2024</strain>
        <tissue evidence="2">Whole body</tissue>
    </source>
</reference>
<sequence>MMTVVDMGILPQTTPEGYKIIVVRLADTDASKFSQVSYSKFAAIALEEWLKEDGLAEGHVIIYDFTGCHLGHIAKLGIFPTKNYLYYIQEALPIRMKGMHFANIPSFVDKILLLMKPFMKRELYDVLHLHSTNEALQKFVPPNCLPSEYGGTAGPFKPFRDEFYGKLLANREAILRGETEKQVVESERASRGNGWFSMFRR</sequence>
<dbReference type="Gene3D" id="3.40.525.10">
    <property type="entry name" value="CRAL-TRIO lipid binding domain"/>
    <property type="match status" value="1"/>
</dbReference>
<organism evidence="2 3">
    <name type="scientific">Culex pipiens pipiens</name>
    <name type="common">Northern house mosquito</name>
    <dbReference type="NCBI Taxonomy" id="38569"/>
    <lineage>
        <taxon>Eukaryota</taxon>
        <taxon>Metazoa</taxon>
        <taxon>Ecdysozoa</taxon>
        <taxon>Arthropoda</taxon>
        <taxon>Hexapoda</taxon>
        <taxon>Insecta</taxon>
        <taxon>Pterygota</taxon>
        <taxon>Neoptera</taxon>
        <taxon>Endopterygota</taxon>
        <taxon>Diptera</taxon>
        <taxon>Nematocera</taxon>
        <taxon>Culicoidea</taxon>
        <taxon>Culicidae</taxon>
        <taxon>Culicinae</taxon>
        <taxon>Culicini</taxon>
        <taxon>Culex</taxon>
        <taxon>Culex</taxon>
    </lineage>
</organism>
<dbReference type="PANTHER" id="PTHR10174">
    <property type="entry name" value="ALPHA-TOCOPHEROL TRANSFER PROTEIN-RELATED"/>
    <property type="match status" value="1"/>
</dbReference>
<accession>A0ABD1CAS5</accession>
<dbReference type="CDD" id="cd00170">
    <property type="entry name" value="SEC14"/>
    <property type="match status" value="1"/>
</dbReference>
<dbReference type="PRINTS" id="PR00180">
    <property type="entry name" value="CRETINALDHBP"/>
</dbReference>
<comment type="caution">
    <text evidence="2">The sequence shown here is derived from an EMBL/GenBank/DDBJ whole genome shotgun (WGS) entry which is preliminary data.</text>
</comment>
<evidence type="ECO:0000313" key="3">
    <source>
        <dbReference type="Proteomes" id="UP001562425"/>
    </source>
</evidence>
<dbReference type="AlphaFoldDB" id="A0ABD1CAS5"/>
<evidence type="ECO:0000259" key="1">
    <source>
        <dbReference type="PROSITE" id="PS50191"/>
    </source>
</evidence>
<feature type="domain" description="CRAL-TRIO" evidence="1">
    <location>
        <begin position="1"/>
        <end position="157"/>
    </location>
</feature>
<dbReference type="InterPro" id="IPR001251">
    <property type="entry name" value="CRAL-TRIO_dom"/>
</dbReference>
<dbReference type="Proteomes" id="UP001562425">
    <property type="component" value="Unassembled WGS sequence"/>
</dbReference>